<dbReference type="InterPro" id="IPR001021">
    <property type="entry name" value="Ribosomal_bL25_long"/>
</dbReference>
<dbReference type="InterPro" id="IPR037121">
    <property type="entry name" value="Ribosomal_bL25_C"/>
</dbReference>
<name>A0A1F5KGP4_9BACT</name>
<dbReference type="AlphaFoldDB" id="A0A1F5KGP4"/>
<dbReference type="PANTHER" id="PTHR33284">
    <property type="entry name" value="RIBOSOMAL PROTEIN L25/GLN-TRNA SYNTHETASE, ANTI-CODON-BINDING DOMAIN-CONTAINING PROTEIN"/>
    <property type="match status" value="1"/>
</dbReference>
<feature type="compositionally biased region" description="Acidic residues" evidence="6">
    <location>
        <begin position="220"/>
        <end position="235"/>
    </location>
</feature>
<comment type="subunit">
    <text evidence="5">Part of the 50S ribosomal subunit; part of the 5S rRNA/L5/L18/L25 subcomplex. Contacts the 5S rRNA. Binds to the 5S rRNA independently of L5 and L18.</text>
</comment>
<keyword evidence="2 5" id="KW-0694">RNA-binding</keyword>
<evidence type="ECO:0000259" key="7">
    <source>
        <dbReference type="Pfam" id="PF01386"/>
    </source>
</evidence>
<dbReference type="InterPro" id="IPR029751">
    <property type="entry name" value="Ribosomal_L25_dom"/>
</dbReference>
<accession>A0A1F5KGP4</accession>
<dbReference type="EMBL" id="MFDD01000014">
    <property type="protein sequence ID" value="OGE40107.1"/>
    <property type="molecule type" value="Genomic_DNA"/>
</dbReference>
<dbReference type="CDD" id="cd00495">
    <property type="entry name" value="Ribosomal_L25_TL5_CTC"/>
    <property type="match status" value="1"/>
</dbReference>
<comment type="similarity">
    <text evidence="5">Belongs to the bacterial ribosomal protein bL25 family. CTC subfamily.</text>
</comment>
<organism evidence="9 10">
    <name type="scientific">Candidatus Daviesbacteria bacterium RIFCSPHIGHO2_02_FULL_43_12</name>
    <dbReference type="NCBI Taxonomy" id="1797776"/>
    <lineage>
        <taxon>Bacteria</taxon>
        <taxon>Candidatus Daviesiibacteriota</taxon>
    </lineage>
</organism>
<feature type="domain" description="Large ribosomal subunit protein bL25 beta" evidence="8">
    <location>
        <begin position="100"/>
        <end position="185"/>
    </location>
</feature>
<dbReference type="SUPFAM" id="SSF50715">
    <property type="entry name" value="Ribosomal protein L25-like"/>
    <property type="match status" value="1"/>
</dbReference>
<dbReference type="Proteomes" id="UP000177328">
    <property type="component" value="Unassembled WGS sequence"/>
</dbReference>
<reference evidence="9 10" key="1">
    <citation type="journal article" date="2016" name="Nat. Commun.">
        <title>Thousands of microbial genomes shed light on interconnected biogeochemical processes in an aquifer system.</title>
        <authorList>
            <person name="Anantharaman K."/>
            <person name="Brown C.T."/>
            <person name="Hug L.A."/>
            <person name="Sharon I."/>
            <person name="Castelle C.J."/>
            <person name="Probst A.J."/>
            <person name="Thomas B.C."/>
            <person name="Singh A."/>
            <person name="Wilkins M.J."/>
            <person name="Karaoz U."/>
            <person name="Brodie E.L."/>
            <person name="Williams K.H."/>
            <person name="Hubbard S.S."/>
            <person name="Banfield J.F."/>
        </authorList>
    </citation>
    <scope>NUCLEOTIDE SEQUENCE [LARGE SCALE GENOMIC DNA]</scope>
</reference>
<evidence type="ECO:0000256" key="3">
    <source>
        <dbReference type="ARBA" id="ARBA00022980"/>
    </source>
</evidence>
<dbReference type="GO" id="GO:0022625">
    <property type="term" value="C:cytosolic large ribosomal subunit"/>
    <property type="evidence" value="ECO:0007669"/>
    <property type="project" value="TreeGrafter"/>
</dbReference>
<comment type="function">
    <text evidence="5">This is one of the proteins that binds to the 5S RNA in the ribosome where it forms part of the central protuberance.</text>
</comment>
<keyword evidence="3 5" id="KW-0689">Ribosomal protein</keyword>
<gene>
    <name evidence="5" type="primary">rplY</name>
    <name evidence="5" type="synonym">ctc</name>
    <name evidence="9" type="ORF">A3D25_04875</name>
</gene>
<feature type="domain" description="Large ribosomal subunit protein bL25 L25" evidence="7">
    <location>
        <begin position="6"/>
        <end position="92"/>
    </location>
</feature>
<keyword evidence="1 5" id="KW-0699">rRNA-binding</keyword>
<keyword evidence="4 5" id="KW-0687">Ribonucleoprotein</keyword>
<proteinExistence type="inferred from homology"/>
<dbReference type="HAMAP" id="MF_01334">
    <property type="entry name" value="Ribosomal_bL25_CTC"/>
    <property type="match status" value="1"/>
</dbReference>
<evidence type="ECO:0000313" key="9">
    <source>
        <dbReference type="EMBL" id="OGE40107.1"/>
    </source>
</evidence>
<dbReference type="InterPro" id="IPR011035">
    <property type="entry name" value="Ribosomal_bL25/Gln-tRNA_synth"/>
</dbReference>
<dbReference type="InterPro" id="IPR020056">
    <property type="entry name" value="Rbsml_bL25/Gln-tRNA_synth_N"/>
</dbReference>
<dbReference type="GO" id="GO:0008097">
    <property type="term" value="F:5S rRNA binding"/>
    <property type="evidence" value="ECO:0007669"/>
    <property type="project" value="InterPro"/>
</dbReference>
<evidence type="ECO:0000313" key="10">
    <source>
        <dbReference type="Proteomes" id="UP000177328"/>
    </source>
</evidence>
<dbReference type="GO" id="GO:0006412">
    <property type="term" value="P:translation"/>
    <property type="evidence" value="ECO:0007669"/>
    <property type="project" value="UniProtKB-UniRule"/>
</dbReference>
<dbReference type="Gene3D" id="2.170.120.20">
    <property type="entry name" value="Ribosomal protein L25, beta domain"/>
    <property type="match status" value="1"/>
</dbReference>
<feature type="compositionally biased region" description="Low complexity" evidence="6">
    <location>
        <begin position="203"/>
        <end position="219"/>
    </location>
</feature>
<evidence type="ECO:0000256" key="4">
    <source>
        <dbReference type="ARBA" id="ARBA00023274"/>
    </source>
</evidence>
<evidence type="ECO:0000256" key="1">
    <source>
        <dbReference type="ARBA" id="ARBA00022730"/>
    </source>
</evidence>
<feature type="region of interest" description="Disordered" evidence="6">
    <location>
        <begin position="203"/>
        <end position="250"/>
    </location>
</feature>
<evidence type="ECO:0000256" key="5">
    <source>
        <dbReference type="HAMAP-Rule" id="MF_01334"/>
    </source>
</evidence>
<comment type="caution">
    <text evidence="9">The sequence shown here is derived from an EMBL/GenBank/DDBJ whole genome shotgun (WGS) entry which is preliminary data.</text>
</comment>
<evidence type="ECO:0000259" key="8">
    <source>
        <dbReference type="Pfam" id="PF14693"/>
    </source>
</evidence>
<dbReference type="Pfam" id="PF14693">
    <property type="entry name" value="Ribosomal_TL5_C"/>
    <property type="match status" value="1"/>
</dbReference>
<dbReference type="GO" id="GO:0003735">
    <property type="term" value="F:structural constituent of ribosome"/>
    <property type="evidence" value="ECO:0007669"/>
    <property type="project" value="InterPro"/>
</dbReference>
<dbReference type="InterPro" id="IPR020057">
    <property type="entry name" value="Ribosomal_bL25_b-dom"/>
</dbReference>
<evidence type="ECO:0000256" key="2">
    <source>
        <dbReference type="ARBA" id="ARBA00022884"/>
    </source>
</evidence>
<evidence type="ECO:0000256" key="6">
    <source>
        <dbReference type="SAM" id="MobiDB-lite"/>
    </source>
</evidence>
<dbReference type="InterPro" id="IPR020930">
    <property type="entry name" value="Ribosomal_uL5_bac-type"/>
</dbReference>
<dbReference type="NCBIfam" id="TIGR00731">
    <property type="entry name" value="bL25_bact_ctc"/>
    <property type="match status" value="1"/>
</dbReference>
<sequence length="250" mass="26955">MERIPLKALERTIVGKKVSHLRKAGFTPGHVYGQGKEVENVSVNSKEFAKVLRQAGETGVLNLRVGEDRAIPVLIRGVQHNPNTGQLLNIDFFKVDLTEKVQVAVPVVIIGELPESVRLGETVVLQPVSEVQIEALPDDLIDKLEVDQATLKQIDDAVTVDQLVIDREKITVLTPGEEVIIKMAPAITEEMKKLMEEQEAEAAAAAEAVAAEVAPAEGEATAEGEESAEAVEGETSEPASETVESEPVKE</sequence>
<dbReference type="Gene3D" id="2.40.240.10">
    <property type="entry name" value="Ribosomal Protein L25, Chain P"/>
    <property type="match status" value="1"/>
</dbReference>
<protein>
    <recommendedName>
        <fullName evidence="5">Large ribosomal subunit protein bL25</fullName>
    </recommendedName>
    <alternativeName>
        <fullName evidence="5">General stress protein CTC</fullName>
    </alternativeName>
</protein>
<dbReference type="PANTHER" id="PTHR33284:SF1">
    <property type="entry name" value="RIBOSOMAL PROTEIN L25_GLN-TRNA SYNTHETASE, ANTI-CODON-BINDING DOMAIN-CONTAINING PROTEIN"/>
    <property type="match status" value="1"/>
</dbReference>
<dbReference type="Pfam" id="PF01386">
    <property type="entry name" value="Ribosomal_L25p"/>
    <property type="match status" value="1"/>
</dbReference>